<dbReference type="PANTHER" id="PTHR34698">
    <property type="entry name" value="5-OXOPROLINASE SUBUNIT B"/>
    <property type="match status" value="1"/>
</dbReference>
<dbReference type="InterPro" id="IPR003833">
    <property type="entry name" value="CT_C_D"/>
</dbReference>
<dbReference type="PANTHER" id="PTHR34698:SF2">
    <property type="entry name" value="5-OXOPROLINASE SUBUNIT B"/>
    <property type="match status" value="1"/>
</dbReference>
<keyword evidence="2 5" id="KW-0378">Hydrolase</keyword>
<dbReference type="Proteomes" id="UP001596364">
    <property type="component" value="Unassembled WGS sequence"/>
</dbReference>
<protein>
    <submittedName>
        <fullName evidence="5">Allophanate hydrolase subunit 1</fullName>
    </submittedName>
</protein>
<dbReference type="SUPFAM" id="SSF160467">
    <property type="entry name" value="PH0987 N-terminal domain-like"/>
    <property type="match status" value="1"/>
</dbReference>
<keyword evidence="1" id="KW-0547">Nucleotide-binding</keyword>
<gene>
    <name evidence="5" type="ORF">ACFP85_05225</name>
</gene>
<reference evidence="6" key="1">
    <citation type="journal article" date="2019" name="Int. J. Syst. Evol. Microbiol.">
        <title>The Global Catalogue of Microorganisms (GCM) 10K type strain sequencing project: providing services to taxonomists for standard genome sequencing and annotation.</title>
        <authorList>
            <consortium name="The Broad Institute Genomics Platform"/>
            <consortium name="The Broad Institute Genome Sequencing Center for Infectious Disease"/>
            <person name="Wu L."/>
            <person name="Ma J."/>
        </authorList>
    </citation>
    <scope>NUCLEOTIDE SEQUENCE [LARGE SCALE GENOMIC DNA]</scope>
    <source>
        <strain evidence="6">CGMCC 1.16031</strain>
    </source>
</reference>
<keyword evidence="6" id="KW-1185">Reference proteome</keyword>
<accession>A0ABW1XIC6</accession>
<dbReference type="GO" id="GO:0016787">
    <property type="term" value="F:hydrolase activity"/>
    <property type="evidence" value="ECO:0007669"/>
    <property type="project" value="UniProtKB-KW"/>
</dbReference>
<dbReference type="Gene3D" id="3.30.1360.40">
    <property type="match status" value="1"/>
</dbReference>
<feature type="domain" description="Carboxyltransferase" evidence="4">
    <location>
        <begin position="1"/>
        <end position="196"/>
    </location>
</feature>
<keyword evidence="3" id="KW-0067">ATP-binding</keyword>
<dbReference type="RefSeq" id="WP_377148564.1">
    <property type="nucleotide sequence ID" value="NZ_JBHSUS010000001.1"/>
</dbReference>
<dbReference type="Pfam" id="PF02682">
    <property type="entry name" value="CT_C_D"/>
    <property type="match status" value="1"/>
</dbReference>
<evidence type="ECO:0000259" key="4">
    <source>
        <dbReference type="SMART" id="SM00796"/>
    </source>
</evidence>
<evidence type="ECO:0000313" key="6">
    <source>
        <dbReference type="Proteomes" id="UP001596364"/>
    </source>
</evidence>
<dbReference type="SUPFAM" id="SSF50891">
    <property type="entry name" value="Cyclophilin-like"/>
    <property type="match status" value="1"/>
</dbReference>
<dbReference type="EMBL" id="JBHSUS010000001">
    <property type="protein sequence ID" value="MFC6439551.1"/>
    <property type="molecule type" value="Genomic_DNA"/>
</dbReference>
<dbReference type="InterPro" id="IPR010016">
    <property type="entry name" value="PxpB"/>
</dbReference>
<organism evidence="5 6">
    <name type="scientific">Pseudobowmanella zhangzhouensis</name>
    <dbReference type="NCBI Taxonomy" id="1537679"/>
    <lineage>
        <taxon>Bacteria</taxon>
        <taxon>Pseudomonadati</taxon>
        <taxon>Pseudomonadota</taxon>
        <taxon>Gammaproteobacteria</taxon>
        <taxon>Alteromonadales</taxon>
        <taxon>Alteromonadaceae</taxon>
    </lineage>
</organism>
<evidence type="ECO:0000256" key="2">
    <source>
        <dbReference type="ARBA" id="ARBA00022801"/>
    </source>
</evidence>
<evidence type="ECO:0000256" key="3">
    <source>
        <dbReference type="ARBA" id="ARBA00022840"/>
    </source>
</evidence>
<name>A0ABW1XIC6_9ALTE</name>
<evidence type="ECO:0000313" key="5">
    <source>
        <dbReference type="EMBL" id="MFC6439551.1"/>
    </source>
</evidence>
<comment type="caution">
    <text evidence="5">The sequence shown here is derived from an EMBL/GenBank/DDBJ whole genome shotgun (WGS) entry which is preliminary data.</text>
</comment>
<sequence length="217" mass="24530">MKIQQGGANSLIIYGEFSILEWSALAHWLRDNFRQIGVIDAVAAPESVYVQFDPVRIDVFTLRRKIRHWQPVASARLASTQHVLPVCYDPAFAPDLYEVCRQLKVSSDQLINWHSNQIFTVEAIGFAPGFAYLSGVPDTFQLPRRMRPRTRVPPGSVALAERWSAVYPQASPACWHIIGICPMPLFQRSAEPPVMLNVGDTVRFTPCTISEVRQWLP</sequence>
<dbReference type="Gene3D" id="2.40.100.10">
    <property type="entry name" value="Cyclophilin-like"/>
    <property type="match status" value="1"/>
</dbReference>
<dbReference type="SMART" id="SM00796">
    <property type="entry name" value="AHS1"/>
    <property type="match status" value="1"/>
</dbReference>
<evidence type="ECO:0000256" key="1">
    <source>
        <dbReference type="ARBA" id="ARBA00022741"/>
    </source>
</evidence>
<proteinExistence type="predicted"/>
<dbReference type="InterPro" id="IPR029000">
    <property type="entry name" value="Cyclophilin-like_dom_sf"/>
</dbReference>